<proteinExistence type="predicted"/>
<dbReference type="EMBL" id="MFEK01000016">
    <property type="protein sequence ID" value="OGE77837.1"/>
    <property type="molecule type" value="Genomic_DNA"/>
</dbReference>
<evidence type="ECO:0000313" key="2">
    <source>
        <dbReference type="Proteomes" id="UP000176864"/>
    </source>
</evidence>
<comment type="caution">
    <text evidence="1">The sequence shown here is derived from an EMBL/GenBank/DDBJ whole genome shotgun (WGS) entry which is preliminary data.</text>
</comment>
<dbReference type="Proteomes" id="UP000176864">
    <property type="component" value="Unassembled WGS sequence"/>
</dbReference>
<dbReference type="AlphaFoldDB" id="A0A1F5NJG7"/>
<accession>A0A1F5NJG7</accession>
<organism evidence="1 2">
    <name type="scientific">Candidatus Doudnabacteria bacterium RIFCSPHIGHO2_01_FULL_46_14</name>
    <dbReference type="NCBI Taxonomy" id="1817824"/>
    <lineage>
        <taxon>Bacteria</taxon>
        <taxon>Candidatus Doudnaibacteriota</taxon>
    </lineage>
</organism>
<evidence type="ECO:0000313" key="1">
    <source>
        <dbReference type="EMBL" id="OGE77837.1"/>
    </source>
</evidence>
<sequence>MIQKLVLAVLICVAVGLAFAPIPKSILGIQLGALFGDCDPKGERIVMSTRAERTTDGYRYFYEFGEQNYTNPPRLQITFTAEEWKMIGQDSQFKKLGFVNWYSQSSGNVTIIFEIPLSSKPVVISGSHFRRPLETIKGVRVVDQQYQPRSGGIMGFWSPDTPPPRWQKSKPAPVVGQQLAAVR</sequence>
<name>A0A1F5NJG7_9BACT</name>
<dbReference type="STRING" id="1817824.A2751_02200"/>
<reference evidence="1 2" key="1">
    <citation type="journal article" date="2016" name="Nat. Commun.">
        <title>Thousands of microbial genomes shed light on interconnected biogeochemical processes in an aquifer system.</title>
        <authorList>
            <person name="Anantharaman K."/>
            <person name="Brown C.T."/>
            <person name="Hug L.A."/>
            <person name="Sharon I."/>
            <person name="Castelle C.J."/>
            <person name="Probst A.J."/>
            <person name="Thomas B.C."/>
            <person name="Singh A."/>
            <person name="Wilkins M.J."/>
            <person name="Karaoz U."/>
            <person name="Brodie E.L."/>
            <person name="Williams K.H."/>
            <person name="Hubbard S.S."/>
            <person name="Banfield J.F."/>
        </authorList>
    </citation>
    <scope>NUCLEOTIDE SEQUENCE [LARGE SCALE GENOMIC DNA]</scope>
</reference>
<gene>
    <name evidence="1" type="ORF">A2751_02200</name>
</gene>
<protein>
    <submittedName>
        <fullName evidence="1">Uncharacterized protein</fullName>
    </submittedName>
</protein>